<evidence type="ECO:0000256" key="3">
    <source>
        <dbReference type="SAM" id="MobiDB-lite"/>
    </source>
</evidence>
<dbReference type="RefSeq" id="WP_377428690.1">
    <property type="nucleotide sequence ID" value="NZ_JBHSPR010000037.1"/>
</dbReference>
<evidence type="ECO:0000313" key="6">
    <source>
        <dbReference type="Proteomes" id="UP001596203"/>
    </source>
</evidence>
<feature type="compositionally biased region" description="Basic and acidic residues" evidence="3">
    <location>
        <begin position="198"/>
        <end position="214"/>
    </location>
</feature>
<name>A0ABW1KJH9_9ACTN</name>
<dbReference type="Proteomes" id="UP001596203">
    <property type="component" value="Unassembled WGS sequence"/>
</dbReference>
<comment type="caution">
    <text evidence="5">The sequence shown here is derived from an EMBL/GenBank/DDBJ whole genome shotgun (WGS) entry which is preliminary data.</text>
</comment>
<sequence>MTGDGPPRSARQAELLDLAYRYALEHGLADLSLRPLATAVGSSPRVLLYLFGSKEGLVRALLARARADELDLLARLREASTEKRPTGLHVVAAEVWTWLANEDHRALLTLWVEGYARSLVDPDGPWAGFARATVEDWLQVLAAAQPPQERHTPVGVARRTLVLGVLRGALLDLLATGDVERTTAAVHHQLASLGRHRQHDDAPPPRPDGEPRYG</sequence>
<dbReference type="InterPro" id="IPR009057">
    <property type="entry name" value="Homeodomain-like_sf"/>
</dbReference>
<feature type="domain" description="HTH tetR-type" evidence="4">
    <location>
        <begin position="9"/>
        <end position="69"/>
    </location>
</feature>
<evidence type="ECO:0000259" key="4">
    <source>
        <dbReference type="PROSITE" id="PS50977"/>
    </source>
</evidence>
<evidence type="ECO:0000256" key="1">
    <source>
        <dbReference type="ARBA" id="ARBA00023125"/>
    </source>
</evidence>
<proteinExistence type="predicted"/>
<dbReference type="InterPro" id="IPR001647">
    <property type="entry name" value="HTH_TetR"/>
</dbReference>
<reference evidence="6" key="1">
    <citation type="journal article" date="2019" name="Int. J. Syst. Evol. Microbiol.">
        <title>The Global Catalogue of Microorganisms (GCM) 10K type strain sequencing project: providing services to taxonomists for standard genome sequencing and annotation.</title>
        <authorList>
            <consortium name="The Broad Institute Genomics Platform"/>
            <consortium name="The Broad Institute Genome Sequencing Center for Infectious Disease"/>
            <person name="Wu L."/>
            <person name="Ma J."/>
        </authorList>
    </citation>
    <scope>NUCLEOTIDE SEQUENCE [LARGE SCALE GENOMIC DNA]</scope>
    <source>
        <strain evidence="6">ZS-35-S2</strain>
    </source>
</reference>
<organism evidence="5 6">
    <name type="scientific">Plantactinospora solaniradicis</name>
    <dbReference type="NCBI Taxonomy" id="1723736"/>
    <lineage>
        <taxon>Bacteria</taxon>
        <taxon>Bacillati</taxon>
        <taxon>Actinomycetota</taxon>
        <taxon>Actinomycetes</taxon>
        <taxon>Micromonosporales</taxon>
        <taxon>Micromonosporaceae</taxon>
        <taxon>Plantactinospora</taxon>
    </lineage>
</organism>
<dbReference type="Pfam" id="PF00440">
    <property type="entry name" value="TetR_N"/>
    <property type="match status" value="1"/>
</dbReference>
<dbReference type="EMBL" id="JBHSPR010000037">
    <property type="protein sequence ID" value="MFC6020968.1"/>
    <property type="molecule type" value="Genomic_DNA"/>
</dbReference>
<feature type="DNA-binding region" description="H-T-H motif" evidence="2">
    <location>
        <begin position="32"/>
        <end position="51"/>
    </location>
</feature>
<accession>A0ABW1KJH9</accession>
<dbReference type="SUPFAM" id="SSF46689">
    <property type="entry name" value="Homeodomain-like"/>
    <property type="match status" value="1"/>
</dbReference>
<protein>
    <submittedName>
        <fullName evidence="5">TetR family transcriptional regulator</fullName>
    </submittedName>
</protein>
<keyword evidence="6" id="KW-1185">Reference proteome</keyword>
<evidence type="ECO:0000313" key="5">
    <source>
        <dbReference type="EMBL" id="MFC6020968.1"/>
    </source>
</evidence>
<dbReference type="PROSITE" id="PS50977">
    <property type="entry name" value="HTH_TETR_2"/>
    <property type="match status" value="1"/>
</dbReference>
<gene>
    <name evidence="5" type="ORF">ACFP2T_32955</name>
</gene>
<dbReference type="Gene3D" id="1.10.357.10">
    <property type="entry name" value="Tetracycline Repressor, domain 2"/>
    <property type="match status" value="1"/>
</dbReference>
<keyword evidence="1 2" id="KW-0238">DNA-binding</keyword>
<feature type="region of interest" description="Disordered" evidence="3">
    <location>
        <begin position="191"/>
        <end position="214"/>
    </location>
</feature>
<evidence type="ECO:0000256" key="2">
    <source>
        <dbReference type="PROSITE-ProRule" id="PRU00335"/>
    </source>
</evidence>